<organism evidence="5 6">
    <name type="scientific">Nonomuraea spiralis</name>
    <dbReference type="NCBI Taxonomy" id="46182"/>
    <lineage>
        <taxon>Bacteria</taxon>
        <taxon>Bacillati</taxon>
        <taxon>Actinomycetota</taxon>
        <taxon>Actinomycetes</taxon>
        <taxon>Streptosporangiales</taxon>
        <taxon>Streptosporangiaceae</taxon>
        <taxon>Nonomuraea</taxon>
    </lineage>
</organism>
<accession>A0ABV5I9M4</accession>
<keyword evidence="6" id="KW-1185">Reference proteome</keyword>
<evidence type="ECO:0000259" key="4">
    <source>
        <dbReference type="PROSITE" id="PS50949"/>
    </source>
</evidence>
<dbReference type="PRINTS" id="PR00035">
    <property type="entry name" value="HTHGNTR"/>
</dbReference>
<dbReference type="InterPro" id="IPR050679">
    <property type="entry name" value="Bact_HTH_transcr_reg"/>
</dbReference>
<evidence type="ECO:0000313" key="5">
    <source>
        <dbReference type="EMBL" id="MFB9200630.1"/>
    </source>
</evidence>
<dbReference type="PROSITE" id="PS50949">
    <property type="entry name" value="HTH_GNTR"/>
    <property type="match status" value="1"/>
</dbReference>
<dbReference type="SUPFAM" id="SSF46785">
    <property type="entry name" value="Winged helix' DNA-binding domain"/>
    <property type="match status" value="1"/>
</dbReference>
<dbReference type="SMART" id="SM00345">
    <property type="entry name" value="HTH_GNTR"/>
    <property type="match status" value="1"/>
</dbReference>
<reference evidence="5 6" key="1">
    <citation type="submission" date="2024-09" db="EMBL/GenBank/DDBJ databases">
        <authorList>
            <person name="Sun Q."/>
            <person name="Mori K."/>
        </authorList>
    </citation>
    <scope>NUCLEOTIDE SEQUENCE [LARGE SCALE GENOMIC DNA]</scope>
    <source>
        <strain evidence="5 6">CCM 3426</strain>
    </source>
</reference>
<dbReference type="InterPro" id="IPR036390">
    <property type="entry name" value="WH_DNA-bd_sf"/>
</dbReference>
<dbReference type="InterPro" id="IPR000524">
    <property type="entry name" value="Tscrpt_reg_HTH_GntR"/>
</dbReference>
<dbReference type="InterPro" id="IPR036388">
    <property type="entry name" value="WH-like_DNA-bd_sf"/>
</dbReference>
<name>A0ABV5I9M4_9ACTN</name>
<dbReference type="Gene3D" id="1.10.10.10">
    <property type="entry name" value="Winged helix-like DNA-binding domain superfamily/Winged helix DNA-binding domain"/>
    <property type="match status" value="1"/>
</dbReference>
<dbReference type="Pfam" id="PF00392">
    <property type="entry name" value="GntR"/>
    <property type="match status" value="1"/>
</dbReference>
<dbReference type="PANTHER" id="PTHR44846">
    <property type="entry name" value="MANNOSYL-D-GLYCERATE TRANSPORT/METABOLISM SYSTEM REPRESSOR MNGR-RELATED"/>
    <property type="match status" value="1"/>
</dbReference>
<dbReference type="Proteomes" id="UP001589647">
    <property type="component" value="Unassembled WGS sequence"/>
</dbReference>
<keyword evidence="1" id="KW-0805">Transcription regulation</keyword>
<gene>
    <name evidence="5" type="ORF">ACFFV7_05460</name>
</gene>
<keyword evidence="2" id="KW-0238">DNA-binding</keyword>
<evidence type="ECO:0000256" key="2">
    <source>
        <dbReference type="ARBA" id="ARBA00023125"/>
    </source>
</evidence>
<feature type="domain" description="HTH gntR-type" evidence="4">
    <location>
        <begin position="16"/>
        <end position="83"/>
    </location>
</feature>
<proteinExistence type="predicted"/>
<evidence type="ECO:0000313" key="6">
    <source>
        <dbReference type="Proteomes" id="UP001589647"/>
    </source>
</evidence>
<dbReference type="CDD" id="cd07377">
    <property type="entry name" value="WHTH_GntR"/>
    <property type="match status" value="1"/>
</dbReference>
<keyword evidence="3" id="KW-0804">Transcription</keyword>
<protein>
    <submittedName>
        <fullName evidence="5">GntR family transcriptional regulator</fullName>
    </submittedName>
</protein>
<evidence type="ECO:0000256" key="3">
    <source>
        <dbReference type="ARBA" id="ARBA00023163"/>
    </source>
</evidence>
<evidence type="ECO:0000256" key="1">
    <source>
        <dbReference type="ARBA" id="ARBA00023015"/>
    </source>
</evidence>
<dbReference type="RefSeq" id="WP_189646578.1">
    <property type="nucleotide sequence ID" value="NZ_BMRC01000003.1"/>
</dbReference>
<sequence length="83" mass="9000">MALQDRSDRIDHVGPDLVWRQVAEDVESDISSGALAPGAKLATELEMAGQYGVSRVTVRRAVKDLAERGLLVVVHGRGTFVTR</sequence>
<dbReference type="PANTHER" id="PTHR44846:SF1">
    <property type="entry name" value="MANNOSYL-D-GLYCERATE TRANSPORT_METABOLISM SYSTEM REPRESSOR MNGR-RELATED"/>
    <property type="match status" value="1"/>
</dbReference>
<dbReference type="EMBL" id="JBHMEI010000003">
    <property type="protein sequence ID" value="MFB9200630.1"/>
    <property type="molecule type" value="Genomic_DNA"/>
</dbReference>
<comment type="caution">
    <text evidence="5">The sequence shown here is derived from an EMBL/GenBank/DDBJ whole genome shotgun (WGS) entry which is preliminary data.</text>
</comment>